<dbReference type="Pfam" id="PF13673">
    <property type="entry name" value="Acetyltransf_10"/>
    <property type="match status" value="1"/>
</dbReference>
<dbReference type="GO" id="GO:0016747">
    <property type="term" value="F:acyltransferase activity, transferring groups other than amino-acyl groups"/>
    <property type="evidence" value="ECO:0007669"/>
    <property type="project" value="InterPro"/>
</dbReference>
<dbReference type="EMBL" id="NIVS01000043">
    <property type="protein sequence ID" value="OWQ51122.1"/>
    <property type="molecule type" value="Genomic_DNA"/>
</dbReference>
<dbReference type="PANTHER" id="PTHR43877">
    <property type="entry name" value="AMINOALKYLPHOSPHONATE N-ACETYLTRANSFERASE-RELATED-RELATED"/>
    <property type="match status" value="1"/>
</dbReference>
<keyword evidence="1 4" id="KW-0808">Transferase</keyword>
<dbReference type="PROSITE" id="PS51186">
    <property type="entry name" value="GNAT"/>
    <property type="match status" value="1"/>
</dbReference>
<dbReference type="InterPro" id="IPR057691">
    <property type="entry name" value="DUF7931"/>
</dbReference>
<dbReference type="Pfam" id="PF25559">
    <property type="entry name" value="DUF7931"/>
    <property type="match status" value="1"/>
</dbReference>
<gene>
    <name evidence="4" type="ORF">CEE60_15485</name>
</gene>
<reference evidence="4 5" key="1">
    <citation type="submission" date="2017-06" db="EMBL/GenBank/DDBJ databases">
        <authorList>
            <person name="Kim H.J."/>
            <person name="Triplett B.A."/>
        </authorList>
    </citation>
    <scope>NUCLEOTIDE SEQUENCE [LARGE SCALE GENOMIC DNA]</scope>
    <source>
        <strain evidence="4 5">13146</strain>
    </source>
</reference>
<dbReference type="SUPFAM" id="SSF55729">
    <property type="entry name" value="Acyl-CoA N-acyltransferases (Nat)"/>
    <property type="match status" value="1"/>
</dbReference>
<organism evidence="4 5">
    <name type="scientific">Stenotrophomonas maltophilia</name>
    <name type="common">Pseudomonas maltophilia</name>
    <name type="synonym">Xanthomonas maltophilia</name>
    <dbReference type="NCBI Taxonomy" id="40324"/>
    <lineage>
        <taxon>Bacteria</taxon>
        <taxon>Pseudomonadati</taxon>
        <taxon>Pseudomonadota</taxon>
        <taxon>Gammaproteobacteria</taxon>
        <taxon>Lysobacterales</taxon>
        <taxon>Lysobacteraceae</taxon>
        <taxon>Stenotrophomonas</taxon>
        <taxon>Stenotrophomonas maltophilia group</taxon>
    </lineage>
</organism>
<feature type="domain" description="N-acetyltransferase" evidence="3">
    <location>
        <begin position="8"/>
        <end position="144"/>
    </location>
</feature>
<dbReference type="OrthoDB" id="9796171at2"/>
<dbReference type="InterPro" id="IPR016181">
    <property type="entry name" value="Acyl_CoA_acyltransferase"/>
</dbReference>
<evidence type="ECO:0000313" key="4">
    <source>
        <dbReference type="EMBL" id="OWQ51122.1"/>
    </source>
</evidence>
<evidence type="ECO:0000259" key="3">
    <source>
        <dbReference type="PROSITE" id="PS51186"/>
    </source>
</evidence>
<name>A0A246HJA3_STEMA</name>
<keyword evidence="2" id="KW-0012">Acyltransferase</keyword>
<dbReference type="AlphaFoldDB" id="A0A246HJA3"/>
<dbReference type="Proteomes" id="UP000198157">
    <property type="component" value="Unassembled WGS sequence"/>
</dbReference>
<comment type="caution">
    <text evidence="4">The sequence shown here is derived from an EMBL/GenBank/DDBJ whole genome shotgun (WGS) entry which is preliminary data.</text>
</comment>
<protein>
    <submittedName>
        <fullName evidence="4">GNAT family N-acetyltransferase</fullName>
    </submittedName>
</protein>
<sequence length="302" mass="33213">MTGSRFHVEVVDYPAQHAALHRVRFTVFVDEQKVPAELEIDALDPLSVHVLARDAAGTPIGAGRLTPDGRIGRMAVLAAWRGKGVGDALLLALVDQARARGWREVGLHAQLPARVFYTRQGFLPEGEIFEEAGIAHQHMRLALSGAVAIERADDAVAITTALIHRARRQLWIHSRQLDPGLLDAAPVLEALRRFATARHDKQALLIVHDSAAIRQGGSPLLSLLQRLPSVFRVREVSDPIDRATASACLLNDAGDYYFRLSGHRFDGEAGLSQPARSRPLQEGLQRVWERSRDCSELRALGL</sequence>
<evidence type="ECO:0000256" key="2">
    <source>
        <dbReference type="ARBA" id="ARBA00023315"/>
    </source>
</evidence>
<dbReference type="Gene3D" id="3.40.630.30">
    <property type="match status" value="1"/>
</dbReference>
<accession>A0A246HJA3</accession>
<evidence type="ECO:0000256" key="1">
    <source>
        <dbReference type="ARBA" id="ARBA00022679"/>
    </source>
</evidence>
<dbReference type="InterPro" id="IPR000182">
    <property type="entry name" value="GNAT_dom"/>
</dbReference>
<proteinExistence type="predicted"/>
<dbReference type="CDD" id="cd04301">
    <property type="entry name" value="NAT_SF"/>
    <property type="match status" value="1"/>
</dbReference>
<dbReference type="InterPro" id="IPR050832">
    <property type="entry name" value="Bact_Acetyltransf"/>
</dbReference>
<dbReference type="PANTHER" id="PTHR43877:SF1">
    <property type="entry name" value="ACETYLTRANSFERASE"/>
    <property type="match status" value="1"/>
</dbReference>
<evidence type="ECO:0000313" key="5">
    <source>
        <dbReference type="Proteomes" id="UP000198157"/>
    </source>
</evidence>